<dbReference type="GeneID" id="68353219"/>
<dbReference type="RefSeq" id="XP_044723587.1">
    <property type="nucleotide sequence ID" value="XM_044862561.1"/>
</dbReference>
<dbReference type="InterPro" id="IPR016161">
    <property type="entry name" value="Ald_DH/histidinol_DH"/>
</dbReference>
<dbReference type="Pfam" id="PF00171">
    <property type="entry name" value="Aldedh"/>
    <property type="match status" value="1"/>
</dbReference>
<evidence type="ECO:0000313" key="5">
    <source>
        <dbReference type="EMBL" id="KAH0966074.1"/>
    </source>
</evidence>
<keyword evidence="6" id="KW-1185">Reference proteome</keyword>
<organism evidence="5 6">
    <name type="scientific">Hirsutella rhossiliensis</name>
    <dbReference type="NCBI Taxonomy" id="111463"/>
    <lineage>
        <taxon>Eukaryota</taxon>
        <taxon>Fungi</taxon>
        <taxon>Dikarya</taxon>
        <taxon>Ascomycota</taxon>
        <taxon>Pezizomycotina</taxon>
        <taxon>Sordariomycetes</taxon>
        <taxon>Hypocreomycetidae</taxon>
        <taxon>Hypocreales</taxon>
        <taxon>Ophiocordycipitaceae</taxon>
        <taxon>Hirsutella</taxon>
    </lineage>
</organism>
<reference evidence="5" key="1">
    <citation type="submission" date="2021-09" db="EMBL/GenBank/DDBJ databases">
        <title>A high-quality genome of the endoparasitic fungus Hirsutella rhossiliensis with a comparison of Hirsutella genomes reveals transposable elements contributing to genome size variation.</title>
        <authorList>
            <person name="Lin R."/>
            <person name="Jiao Y."/>
            <person name="Sun X."/>
            <person name="Ling J."/>
            <person name="Xie B."/>
            <person name="Cheng X."/>
        </authorList>
    </citation>
    <scope>NUCLEOTIDE SEQUENCE</scope>
    <source>
        <strain evidence="5">HR02</strain>
    </source>
</reference>
<comment type="caution">
    <text evidence="5">The sequence shown here is derived from an EMBL/GenBank/DDBJ whole genome shotgun (WGS) entry which is preliminary data.</text>
</comment>
<dbReference type="GO" id="GO:0004777">
    <property type="term" value="F:succinate-semialdehyde dehydrogenase (NAD+) activity"/>
    <property type="evidence" value="ECO:0007669"/>
    <property type="project" value="TreeGrafter"/>
</dbReference>
<dbReference type="PANTHER" id="PTHR43353">
    <property type="entry name" value="SUCCINATE-SEMIALDEHYDE DEHYDROGENASE, MITOCHONDRIAL"/>
    <property type="match status" value="1"/>
</dbReference>
<evidence type="ECO:0000256" key="1">
    <source>
        <dbReference type="ARBA" id="ARBA00009986"/>
    </source>
</evidence>
<comment type="similarity">
    <text evidence="1">Belongs to the aldehyde dehydrogenase family.</text>
</comment>
<dbReference type="SUPFAM" id="SSF53720">
    <property type="entry name" value="ALDH-like"/>
    <property type="match status" value="1"/>
</dbReference>
<evidence type="ECO:0000313" key="6">
    <source>
        <dbReference type="Proteomes" id="UP000824596"/>
    </source>
</evidence>
<dbReference type="PANTHER" id="PTHR43353:SF2">
    <property type="entry name" value="ALDEHYDE DEHYDROGENASE FAMILY PROTEIN (AFU_ORTHOLOGUE AFUA_8G05520)"/>
    <property type="match status" value="1"/>
</dbReference>
<evidence type="ECO:0000256" key="2">
    <source>
        <dbReference type="ARBA" id="ARBA00022857"/>
    </source>
</evidence>
<dbReference type="InterPro" id="IPR016162">
    <property type="entry name" value="Ald_DH_N"/>
</dbReference>
<dbReference type="AlphaFoldDB" id="A0A9P8N5E2"/>
<protein>
    <submittedName>
        <fullName evidence="5">Aldehyde dehydrogenase family domain-containing protein</fullName>
    </submittedName>
</protein>
<dbReference type="Gene3D" id="3.40.605.10">
    <property type="entry name" value="Aldehyde Dehydrogenase, Chain A, domain 1"/>
    <property type="match status" value="1"/>
</dbReference>
<keyword evidence="3" id="KW-0560">Oxidoreductase</keyword>
<proteinExistence type="inferred from homology"/>
<evidence type="ECO:0000256" key="3">
    <source>
        <dbReference type="ARBA" id="ARBA00023002"/>
    </source>
</evidence>
<dbReference type="InterPro" id="IPR016163">
    <property type="entry name" value="Ald_DH_C"/>
</dbReference>
<keyword evidence="2" id="KW-0521">NADP</keyword>
<dbReference type="Proteomes" id="UP000824596">
    <property type="component" value="Unassembled WGS sequence"/>
</dbReference>
<dbReference type="InterPro" id="IPR050740">
    <property type="entry name" value="Aldehyde_DH_Superfamily"/>
</dbReference>
<accession>A0A9P8N5E2</accession>
<dbReference type="InterPro" id="IPR015590">
    <property type="entry name" value="Aldehyde_DH_dom"/>
</dbReference>
<gene>
    <name evidence="5" type="ORF">HRG_04090</name>
</gene>
<dbReference type="OrthoDB" id="310895at2759"/>
<dbReference type="EMBL" id="JAIZPD010000003">
    <property type="protein sequence ID" value="KAH0966074.1"/>
    <property type="molecule type" value="Genomic_DNA"/>
</dbReference>
<evidence type="ECO:0000259" key="4">
    <source>
        <dbReference type="Pfam" id="PF00171"/>
    </source>
</evidence>
<dbReference type="GO" id="GO:0009450">
    <property type="term" value="P:gamma-aminobutyric acid catabolic process"/>
    <property type="evidence" value="ECO:0007669"/>
    <property type="project" value="TreeGrafter"/>
</dbReference>
<dbReference type="Gene3D" id="3.40.309.10">
    <property type="entry name" value="Aldehyde Dehydrogenase, Chain A, domain 2"/>
    <property type="match status" value="1"/>
</dbReference>
<dbReference type="FunFam" id="3.40.605.10:FF:000012">
    <property type="entry name" value="NAD-dependent succinate-semialdehyde dehydrogenase"/>
    <property type="match status" value="1"/>
</dbReference>
<name>A0A9P8N5E2_9HYPO</name>
<feature type="domain" description="Aldehyde dehydrogenase" evidence="4">
    <location>
        <begin position="22"/>
        <end position="476"/>
    </location>
</feature>
<sequence length="480" mass="49959">MATQSPPPLTVPSWIDGAEKTHETTFAVIAPSTSNVCWNAASASPADALLAVEAAAAALPAWKASKPMRRRAILLRAAALMEERADELSGYMSTEMGADAAFARHLVLELAIAMLRDCAARAPTVCGSVQAVETEGQSAMVWKEPYGVVLGIVPWNAPYVFGVRAAATAMATGNTTVLKASEMTPRCYWALGKILHDAGAPAGVVNIISSCPSDAPDLARAMVEHPAVKKINFTGSATVGRKVARLCSDNLKPVLLELGGKNSAIILPDADLEKAARACIVGGFANAGQICMSTDRLIIHADIAPEFLQVLKKSLAAAQAASPSLPLVASAASAARLGSVVADAQARGAHVFSGGPNPPGKAAHFAPTVLGGLSSDMDASREENFGPLMGYVTVTSEEEAVEVTNGSGYGLSASVFTRDLRKGFALAKKLECGAVHINSMTVQDEVALPFGGVNRSGWGRFNAAEGMEEFLVTKCVTWDD</sequence>